<name>A0A8S4R1T2_9NEOP</name>
<evidence type="ECO:0000313" key="2">
    <source>
        <dbReference type="Proteomes" id="UP000838756"/>
    </source>
</evidence>
<gene>
    <name evidence="1" type="primary">jg807</name>
    <name evidence="1" type="ORF">PAEG_LOCUS7446</name>
</gene>
<proteinExistence type="predicted"/>
<dbReference type="Proteomes" id="UP000838756">
    <property type="component" value="Unassembled WGS sequence"/>
</dbReference>
<dbReference type="AlphaFoldDB" id="A0A8S4R1T2"/>
<dbReference type="EMBL" id="CAKXAJ010021950">
    <property type="protein sequence ID" value="CAH2226751.1"/>
    <property type="molecule type" value="Genomic_DNA"/>
</dbReference>
<comment type="caution">
    <text evidence="1">The sequence shown here is derived from an EMBL/GenBank/DDBJ whole genome shotgun (WGS) entry which is preliminary data.</text>
</comment>
<protein>
    <submittedName>
        <fullName evidence="1">Jg807 protein</fullName>
    </submittedName>
</protein>
<feature type="non-terminal residue" evidence="1">
    <location>
        <position position="27"/>
    </location>
</feature>
<organism evidence="1 2">
    <name type="scientific">Pararge aegeria aegeria</name>
    <dbReference type="NCBI Taxonomy" id="348720"/>
    <lineage>
        <taxon>Eukaryota</taxon>
        <taxon>Metazoa</taxon>
        <taxon>Ecdysozoa</taxon>
        <taxon>Arthropoda</taxon>
        <taxon>Hexapoda</taxon>
        <taxon>Insecta</taxon>
        <taxon>Pterygota</taxon>
        <taxon>Neoptera</taxon>
        <taxon>Endopterygota</taxon>
        <taxon>Lepidoptera</taxon>
        <taxon>Glossata</taxon>
        <taxon>Ditrysia</taxon>
        <taxon>Papilionoidea</taxon>
        <taxon>Nymphalidae</taxon>
        <taxon>Satyrinae</taxon>
        <taxon>Satyrini</taxon>
        <taxon>Parargina</taxon>
        <taxon>Pararge</taxon>
    </lineage>
</organism>
<reference evidence="1" key="1">
    <citation type="submission" date="2022-03" db="EMBL/GenBank/DDBJ databases">
        <authorList>
            <person name="Lindestad O."/>
        </authorList>
    </citation>
    <scope>NUCLEOTIDE SEQUENCE</scope>
</reference>
<sequence>MMLGGMDGKEYGALHAAAAAAGYAMEP</sequence>
<keyword evidence="2" id="KW-1185">Reference proteome</keyword>
<accession>A0A8S4R1T2</accession>
<evidence type="ECO:0000313" key="1">
    <source>
        <dbReference type="EMBL" id="CAH2226751.1"/>
    </source>
</evidence>